<dbReference type="PROSITE" id="PS00194">
    <property type="entry name" value="THIOREDOXIN_1"/>
    <property type="match status" value="1"/>
</dbReference>
<dbReference type="GO" id="GO:0016671">
    <property type="term" value="F:oxidoreductase activity, acting on a sulfur group of donors, disulfide as acceptor"/>
    <property type="evidence" value="ECO:0007669"/>
    <property type="project" value="TreeGrafter"/>
</dbReference>
<organism evidence="2">
    <name type="scientific">Timema shepardi</name>
    <name type="common">Walking stick</name>
    <dbReference type="NCBI Taxonomy" id="629360"/>
    <lineage>
        <taxon>Eukaryota</taxon>
        <taxon>Metazoa</taxon>
        <taxon>Ecdysozoa</taxon>
        <taxon>Arthropoda</taxon>
        <taxon>Hexapoda</taxon>
        <taxon>Insecta</taxon>
        <taxon>Pterygota</taxon>
        <taxon>Neoptera</taxon>
        <taxon>Polyneoptera</taxon>
        <taxon>Phasmatodea</taxon>
        <taxon>Timematodea</taxon>
        <taxon>Timematoidea</taxon>
        <taxon>Timematidae</taxon>
        <taxon>Timema</taxon>
    </lineage>
</organism>
<dbReference type="InterPro" id="IPR052460">
    <property type="entry name" value="ER_disulfide_reductase"/>
</dbReference>
<evidence type="ECO:0000259" key="1">
    <source>
        <dbReference type="PROSITE" id="PS51352"/>
    </source>
</evidence>
<dbReference type="GO" id="GO:0005788">
    <property type="term" value="C:endoplasmic reticulum lumen"/>
    <property type="evidence" value="ECO:0007669"/>
    <property type="project" value="TreeGrafter"/>
</dbReference>
<dbReference type="Pfam" id="PF00085">
    <property type="entry name" value="Thioredoxin"/>
    <property type="match status" value="1"/>
</dbReference>
<gene>
    <name evidence="2" type="ORF">TSIB3V08_LOCUS6196</name>
</gene>
<name>A0A7R9AY90_TIMSH</name>
<dbReference type="PANTHER" id="PTHR44340:SF1">
    <property type="entry name" value="DNAJ HOMOLOG SUBFAMILY C MEMBER 10"/>
    <property type="match status" value="1"/>
</dbReference>
<dbReference type="GO" id="GO:0015035">
    <property type="term" value="F:protein-disulfide reductase activity"/>
    <property type="evidence" value="ECO:0007669"/>
    <property type="project" value="TreeGrafter"/>
</dbReference>
<dbReference type="AlphaFoldDB" id="A0A7R9AY90"/>
<dbReference type="GO" id="GO:0036498">
    <property type="term" value="P:IRE1-mediated unfolded protein response"/>
    <property type="evidence" value="ECO:0007669"/>
    <property type="project" value="TreeGrafter"/>
</dbReference>
<dbReference type="Gene3D" id="3.40.30.10">
    <property type="entry name" value="Glutaredoxin"/>
    <property type="match status" value="2"/>
</dbReference>
<evidence type="ECO:0000313" key="2">
    <source>
        <dbReference type="EMBL" id="CAD7262077.1"/>
    </source>
</evidence>
<dbReference type="InterPro" id="IPR036249">
    <property type="entry name" value="Thioredoxin-like_sf"/>
</dbReference>
<accession>A0A7R9AY90</accession>
<protein>
    <recommendedName>
        <fullName evidence="1">Thioredoxin domain-containing protein</fullName>
    </recommendedName>
</protein>
<sequence>MKGIYSGYTKTARSLFHWLFNFLPSPVLELNPSTFNDHVMMDKDVWLVDFYAPWCGHCVEFAPVFHVIAQSSVFQRGRKNFVYIVFSQVNDDRWVGLTCIHFHLLVPIFLDKSLAMVNILTTETLECTAMNLQGVVKTGNLDCDKYVDLCHKAGITGYPTVKLFLKQSKFSYGDEIPSQSKDYILTFVKNALKTTTKKSVHDEF</sequence>
<dbReference type="PANTHER" id="PTHR44340">
    <property type="entry name" value="DNAJ HOMOLOG SUBFAMILY C MEMBER 10"/>
    <property type="match status" value="1"/>
</dbReference>
<proteinExistence type="predicted"/>
<dbReference type="GO" id="GO:0051787">
    <property type="term" value="F:misfolded protein binding"/>
    <property type="evidence" value="ECO:0007669"/>
    <property type="project" value="TreeGrafter"/>
</dbReference>
<dbReference type="InterPro" id="IPR013766">
    <property type="entry name" value="Thioredoxin_domain"/>
</dbReference>
<dbReference type="InterPro" id="IPR017937">
    <property type="entry name" value="Thioredoxin_CS"/>
</dbReference>
<feature type="domain" description="Thioredoxin" evidence="1">
    <location>
        <begin position="19"/>
        <end position="193"/>
    </location>
</feature>
<reference evidence="2" key="1">
    <citation type="submission" date="2020-11" db="EMBL/GenBank/DDBJ databases">
        <authorList>
            <person name="Tran Van P."/>
        </authorList>
    </citation>
    <scope>NUCLEOTIDE SEQUENCE</scope>
</reference>
<dbReference type="EMBL" id="OC002593">
    <property type="protein sequence ID" value="CAD7262077.1"/>
    <property type="molecule type" value="Genomic_DNA"/>
</dbReference>
<dbReference type="SUPFAM" id="SSF52833">
    <property type="entry name" value="Thioredoxin-like"/>
    <property type="match status" value="1"/>
</dbReference>
<dbReference type="PROSITE" id="PS51352">
    <property type="entry name" value="THIOREDOXIN_2"/>
    <property type="match status" value="1"/>
</dbReference>
<dbReference type="PRINTS" id="PR00421">
    <property type="entry name" value="THIOREDOXIN"/>
</dbReference>